<feature type="signal peptide" evidence="2">
    <location>
        <begin position="1"/>
        <end position="27"/>
    </location>
</feature>
<proteinExistence type="predicted"/>
<dbReference type="InterPro" id="IPR025832">
    <property type="entry name" value="GxGYxYP_C"/>
</dbReference>
<keyword evidence="2" id="KW-0732">Signal</keyword>
<dbReference type="RefSeq" id="WP_204821374.1">
    <property type="nucleotide sequence ID" value="NZ_JANHOF010000012.1"/>
</dbReference>
<dbReference type="InterPro" id="IPR010502">
    <property type="entry name" value="Carb-bd_dom_fam9"/>
</dbReference>
<feature type="chain" id="PRO_5046751608" evidence="2">
    <location>
        <begin position="28"/>
        <end position="1491"/>
    </location>
</feature>
<dbReference type="Gene3D" id="2.60.40.1190">
    <property type="match status" value="1"/>
</dbReference>
<feature type="domain" description="SLH" evidence="3">
    <location>
        <begin position="1310"/>
        <end position="1370"/>
    </location>
</feature>
<feature type="domain" description="SLH" evidence="3">
    <location>
        <begin position="1436"/>
        <end position="1491"/>
    </location>
</feature>
<name>A0ABV6JQ88_9BACL</name>
<dbReference type="InterPro" id="IPR001119">
    <property type="entry name" value="SLH_dom"/>
</dbReference>
<gene>
    <name evidence="4" type="ORF">ACFFJ8_35805</name>
</gene>
<dbReference type="SUPFAM" id="SSF49344">
    <property type="entry name" value="CBD9-like"/>
    <property type="match status" value="1"/>
</dbReference>
<dbReference type="Gene3D" id="3.20.20.490">
    <property type="entry name" value="GxGYxYP glycoside hydrolase, C-terminal domain"/>
    <property type="match status" value="1"/>
</dbReference>
<accession>A0ABV6JQ88</accession>
<dbReference type="EMBL" id="JBHLVF010000064">
    <property type="protein sequence ID" value="MFC0396703.1"/>
    <property type="molecule type" value="Genomic_DNA"/>
</dbReference>
<protein>
    <submittedName>
        <fullName evidence="4">S-layer homology domain-containing protein</fullName>
    </submittedName>
</protein>
<evidence type="ECO:0000256" key="2">
    <source>
        <dbReference type="SAM" id="SignalP"/>
    </source>
</evidence>
<feature type="region of interest" description="Disordered" evidence="1">
    <location>
        <begin position="368"/>
        <end position="395"/>
    </location>
</feature>
<dbReference type="PROSITE" id="PS51272">
    <property type="entry name" value="SLH"/>
    <property type="match status" value="3"/>
</dbReference>
<sequence length="1491" mass="163005">MRRRISILIVCLFTVVSVLSGARPAEADQAGDKLYIFDLKAFIDQKKSISSKLAYDYLKLASALQGLANREQPQIYYFYETNGVAAQSGIDTDRYWYEKLNKPGEYLSGFDSVTETDFFSLMSRFDSLYEGIVLWDENVPATANVASTIAGVDKLLPVRYDPSAGSVYDEMVVQRGIEVKRNLVGKFTGTGMIPDIDQPSSGSAKNDAYLWAKALYLDTGRTHPTLMANALDGVSWHLAEGPFSFSMYSAYIPKRMNVGEEVEVAVTVQNAGQKDWKLTSLDRLKSEGANQLQWIPIGGGFSDSLTDQRIYLNPEDSIEPGERKTFRFRIKAPSVPGTYMFAAGMVRDGVQVMSGQALHREIEIVAAEPEAPGSEETEPVEGGPMQPIDQAHTPGGEFNAKFASGNIPDVMKAGQRMNVALTVDNTGTTVWTAETLDRLGSPSQNALRWDRMLGYSVTPDNQRIYLAEDDRIESGQSKTFTFTLVAPSTPGNYAFAAEMIRDGHAWYGNRYTKTIAVTQDGVIPDPPEEELIPYEPFIYPDLYNTNLPNADYYIANKAFFFDLSPDHTSIPNDDKGQPLGTDYNTLTSLLLSQNEKAGQNIITVGGFVPFFIKYSNMIDDSANYDPVMAEWTYVDILSKYNAQLDADAYGMIGISNASVYQSVPPLAEYKQNNDKGANGKTFDPNKKYVTFYMSDYDAASWTYGALPAMWDDPKRGELPLAWSLVPNTSNRVPMVYNRVYSTLTPNDYIVAGDNGAGYLNPMMLTAGNRPDGLPPFLNVWEAYNKQWFAKYDLDITGFLISGLSWTVSKEVQEAYSRISPAGVGTNSGFEEPIVNGTPFAAVSSLGWVQETDPVALGKKLATALKRTPNFLNTRILLTKPSVIVDAVDYVKTHYPELDFEVVDPYTYFRLYKEAGTPVGDSARQYTSMKADARITVDGKLDDSEWKGAEELTVSKNADDVKKFGTVWGGIAEDEDLTARYRIKWDDENLYFSERRTANALHFTETGEKMYLSDATMLFLDLKNEKSGFAFRDGDYAIFMTPGGPDGKPHIFLREGRSGGQVEYTLDGAEGVELASHIEGTTYKLEAKIPWSKLQVAPFQPKKGGKIGMTLLATHDGGLDKWGQIMWVGNGDDQSNWGDMKFVQGEPIPGDGGGNGGSIPGGYWPAAASSPNKMESIIAVRGSGTVKLGEELVLDIPADASEQAMRITIEKLTGIAGLIGDDDVLLSSVFELLKDTEGKFSKPVKIKMVFDPSKLKPGQRAVIAYYDEAAKKWIEIGGIVEGSAITAEVVHFTKFAVMGLPEQAKPDPETEIGISFTDTAGHWAANRIAEAATRGIVKGYDDGSFRPGAAITRAEFVAMLIRAIQPGGEPGALAFKDADRIGSWAKDALALAVGAGIVTGYGDGTIRPDDAVTRAEMTAMTLRAAGIPAAEAAKTTFTDDAKLAAWARGFIAEAAEQGFVHGKGGNRFAPDDRSSRAEAVVLLLNVLESKEG</sequence>
<organism evidence="4 5">
    <name type="scientific">Paenibacillus mendelii</name>
    <dbReference type="NCBI Taxonomy" id="206163"/>
    <lineage>
        <taxon>Bacteria</taxon>
        <taxon>Bacillati</taxon>
        <taxon>Bacillota</taxon>
        <taxon>Bacilli</taxon>
        <taxon>Bacillales</taxon>
        <taxon>Paenibacillaceae</taxon>
        <taxon>Paenibacillus</taxon>
    </lineage>
</organism>
<evidence type="ECO:0000313" key="5">
    <source>
        <dbReference type="Proteomes" id="UP001589818"/>
    </source>
</evidence>
<dbReference type="Pfam" id="PF14323">
    <property type="entry name" value="GxGYxYP_C"/>
    <property type="match status" value="1"/>
</dbReference>
<dbReference type="Pfam" id="PF00395">
    <property type="entry name" value="SLH"/>
    <property type="match status" value="3"/>
</dbReference>
<dbReference type="Pfam" id="PF06452">
    <property type="entry name" value="CBM9_1"/>
    <property type="match status" value="1"/>
</dbReference>
<dbReference type="PANTHER" id="PTHR37321:SF1">
    <property type="entry name" value="EXPORTED PROTEIN"/>
    <property type="match status" value="1"/>
</dbReference>
<evidence type="ECO:0000313" key="4">
    <source>
        <dbReference type="EMBL" id="MFC0396703.1"/>
    </source>
</evidence>
<dbReference type="Gene3D" id="2.60.40.10">
    <property type="entry name" value="Immunoglobulins"/>
    <property type="match status" value="2"/>
</dbReference>
<evidence type="ECO:0000259" key="3">
    <source>
        <dbReference type="PROSITE" id="PS51272"/>
    </source>
</evidence>
<reference evidence="4 5" key="1">
    <citation type="submission" date="2024-09" db="EMBL/GenBank/DDBJ databases">
        <authorList>
            <person name="Sun Q."/>
            <person name="Mori K."/>
        </authorList>
    </citation>
    <scope>NUCLEOTIDE SEQUENCE [LARGE SCALE GENOMIC DNA]</scope>
    <source>
        <strain evidence="4 5">CCM 4839</strain>
    </source>
</reference>
<comment type="caution">
    <text evidence="4">The sequence shown here is derived from an EMBL/GenBank/DDBJ whole genome shotgun (WGS) entry which is preliminary data.</text>
</comment>
<feature type="domain" description="SLH" evidence="3">
    <location>
        <begin position="1371"/>
        <end position="1434"/>
    </location>
</feature>
<dbReference type="InterPro" id="IPR038410">
    <property type="entry name" value="GxGYxYP_C_sf"/>
</dbReference>
<evidence type="ECO:0000256" key="1">
    <source>
        <dbReference type="SAM" id="MobiDB-lite"/>
    </source>
</evidence>
<dbReference type="Proteomes" id="UP001589818">
    <property type="component" value="Unassembled WGS sequence"/>
</dbReference>
<dbReference type="InterPro" id="IPR013783">
    <property type="entry name" value="Ig-like_fold"/>
</dbReference>
<dbReference type="PANTHER" id="PTHR37321">
    <property type="entry name" value="EXPORTED PROTEIN-RELATED"/>
    <property type="match status" value="1"/>
</dbReference>
<keyword evidence="5" id="KW-1185">Reference proteome</keyword>